<dbReference type="GO" id="GO:0003729">
    <property type="term" value="F:mRNA binding"/>
    <property type="evidence" value="ECO:0007669"/>
    <property type="project" value="TreeGrafter"/>
</dbReference>
<sequence>MVCAGKPLDLPAGPKSQTHWNKQSRRNSFSALEDLKSGRPLDVVSATKLAKACGKAKKWEAAIFVFDTLRSRRLADAVLRGAVVSACASCAAWQATLDLLKVGLDVVACSSAITACERGQQWEKAIGLLMEMRKQEVQPNVITYNAAMSACEKGDSWQTAFVLFAEMVELKVSPSVVSYGAVMAACRKASAWERALDLAWVLDSPNRVIYSSAMEALLEADRWQLALVLWNHAQTTGTDAALMSSAMSAWAQGGNWSQVQVLLEELREKSMADGMAYTNAINSCEASGHWELALSFLQASQAAGSRDSLVCSSCALAVFASAAVWQVALQVLDSWQLSQDAVACGAALRACGRAGKWQEVLQLVQQAEENCITSTILCNAAITAQLATQVHSGRGPWHCLHT</sequence>
<gene>
    <name evidence="3" type="ORF">SNAT2548_LOCUS11092</name>
</gene>
<organism evidence="3 4">
    <name type="scientific">Symbiodinium natans</name>
    <dbReference type="NCBI Taxonomy" id="878477"/>
    <lineage>
        <taxon>Eukaryota</taxon>
        <taxon>Sar</taxon>
        <taxon>Alveolata</taxon>
        <taxon>Dinophyceae</taxon>
        <taxon>Suessiales</taxon>
        <taxon>Symbiodiniaceae</taxon>
        <taxon>Symbiodinium</taxon>
    </lineage>
</organism>
<dbReference type="PROSITE" id="PS51375">
    <property type="entry name" value="PPR"/>
    <property type="match status" value="2"/>
</dbReference>
<dbReference type="InterPro" id="IPR002885">
    <property type="entry name" value="PPR_rpt"/>
</dbReference>
<evidence type="ECO:0008006" key="5">
    <source>
        <dbReference type="Google" id="ProtNLM"/>
    </source>
</evidence>
<proteinExistence type="predicted"/>
<evidence type="ECO:0000313" key="4">
    <source>
        <dbReference type="Proteomes" id="UP000604046"/>
    </source>
</evidence>
<dbReference type="Gene3D" id="1.25.40.10">
    <property type="entry name" value="Tetratricopeptide repeat domain"/>
    <property type="match status" value="3"/>
</dbReference>
<protein>
    <recommendedName>
        <fullName evidence="5">Pentatricopeptide repeat-containing protein, chloroplastic</fullName>
    </recommendedName>
</protein>
<dbReference type="EMBL" id="CAJNDS010000967">
    <property type="protein sequence ID" value="CAE7242276.1"/>
    <property type="molecule type" value="Genomic_DNA"/>
</dbReference>
<dbReference type="PANTHER" id="PTHR47938">
    <property type="entry name" value="RESPIRATORY COMPLEX I CHAPERONE (CIA84), PUTATIVE (AFU_ORTHOLOGUE AFUA_2G06020)-RELATED"/>
    <property type="match status" value="1"/>
</dbReference>
<dbReference type="Pfam" id="PF13041">
    <property type="entry name" value="PPR_2"/>
    <property type="match status" value="1"/>
</dbReference>
<dbReference type="Pfam" id="PF01535">
    <property type="entry name" value="PPR"/>
    <property type="match status" value="1"/>
</dbReference>
<dbReference type="NCBIfam" id="TIGR00756">
    <property type="entry name" value="PPR"/>
    <property type="match status" value="2"/>
</dbReference>
<dbReference type="InterPro" id="IPR011990">
    <property type="entry name" value="TPR-like_helical_dom_sf"/>
</dbReference>
<evidence type="ECO:0000313" key="3">
    <source>
        <dbReference type="EMBL" id="CAE7242276.1"/>
    </source>
</evidence>
<dbReference type="OrthoDB" id="185373at2759"/>
<feature type="repeat" description="PPR" evidence="1">
    <location>
        <begin position="105"/>
        <end position="139"/>
    </location>
</feature>
<dbReference type="Proteomes" id="UP000604046">
    <property type="component" value="Unassembled WGS sequence"/>
</dbReference>
<feature type="region of interest" description="Disordered" evidence="2">
    <location>
        <begin position="1"/>
        <end position="23"/>
    </location>
</feature>
<keyword evidence="4" id="KW-1185">Reference proteome</keyword>
<accession>A0A812LCS2</accession>
<reference evidence="3" key="1">
    <citation type="submission" date="2021-02" db="EMBL/GenBank/DDBJ databases">
        <authorList>
            <person name="Dougan E. K."/>
            <person name="Rhodes N."/>
            <person name="Thang M."/>
            <person name="Chan C."/>
        </authorList>
    </citation>
    <scope>NUCLEOTIDE SEQUENCE</scope>
</reference>
<name>A0A812LCS2_9DINO</name>
<dbReference type="PANTHER" id="PTHR47938:SF35">
    <property type="entry name" value="PENTATRICOPEPTIDE REPEAT-CONTAINING PROTEIN 4, MITOCHONDRIAL-RELATED"/>
    <property type="match status" value="1"/>
</dbReference>
<evidence type="ECO:0000256" key="2">
    <source>
        <dbReference type="SAM" id="MobiDB-lite"/>
    </source>
</evidence>
<comment type="caution">
    <text evidence="3">The sequence shown here is derived from an EMBL/GenBank/DDBJ whole genome shotgun (WGS) entry which is preliminary data.</text>
</comment>
<feature type="repeat" description="PPR" evidence="1">
    <location>
        <begin position="140"/>
        <end position="174"/>
    </location>
</feature>
<dbReference type="AlphaFoldDB" id="A0A812LCS2"/>
<evidence type="ECO:0000256" key="1">
    <source>
        <dbReference type="PROSITE-ProRule" id="PRU00708"/>
    </source>
</evidence>